<accession>A0A5M3YV16</accession>
<dbReference type="OrthoDB" id="10300467at2759"/>
<dbReference type="AlphaFoldDB" id="A0A5M3YV16"/>
<protein>
    <submittedName>
        <fullName evidence="2">Uncharacterized protein</fullName>
    </submittedName>
</protein>
<evidence type="ECO:0000313" key="2">
    <source>
        <dbReference type="EMBL" id="GFF13555.1"/>
    </source>
</evidence>
<reference evidence="2 3" key="1">
    <citation type="submission" date="2020-01" db="EMBL/GenBank/DDBJ databases">
        <title>Aspergillus terreus IFO 6365 whole genome shotgun sequence.</title>
        <authorList>
            <person name="Kanamasa S."/>
            <person name="Takahashi H."/>
        </authorList>
    </citation>
    <scope>NUCLEOTIDE SEQUENCE [LARGE SCALE GENOMIC DNA]</scope>
    <source>
        <strain evidence="2 3">IFO 6365</strain>
    </source>
</reference>
<sequence length="252" mass="27420">MDGPVDTSDNRIIPEPSENPLVILLCLGSAAGASQARAPPSTPTGSPAAAPTPSVGVDLQRFEPLAAYLRERGAEVEICHDTVTAIRFSWDRRPHAVIVVDDRLFHSDVRGDPLLQHVVISLTAFAMNGGYLIFRPSFGNHGALQPMFRQRFGLDWQIRGHFCLPVRRGGWLDLVRENLLERLPDEYTASGAFIDSATPAFPMYFSTGILADTNSRLASTAAGRLANGLVVYCGDDITQREADQIISIFCGV</sequence>
<evidence type="ECO:0000313" key="3">
    <source>
        <dbReference type="Proteomes" id="UP000452235"/>
    </source>
</evidence>
<comment type="caution">
    <text evidence="2">The sequence shown here is derived from an EMBL/GenBank/DDBJ whole genome shotgun (WGS) entry which is preliminary data.</text>
</comment>
<feature type="compositionally biased region" description="Low complexity" evidence="1">
    <location>
        <begin position="43"/>
        <end position="54"/>
    </location>
</feature>
<dbReference type="VEuPathDB" id="FungiDB:ATEG_02571"/>
<keyword evidence="3" id="KW-1185">Reference proteome</keyword>
<proteinExistence type="predicted"/>
<feature type="region of interest" description="Disordered" evidence="1">
    <location>
        <begin position="34"/>
        <end position="55"/>
    </location>
</feature>
<organism evidence="2 3">
    <name type="scientific">Aspergillus terreus</name>
    <dbReference type="NCBI Taxonomy" id="33178"/>
    <lineage>
        <taxon>Eukaryota</taxon>
        <taxon>Fungi</taxon>
        <taxon>Dikarya</taxon>
        <taxon>Ascomycota</taxon>
        <taxon>Pezizomycotina</taxon>
        <taxon>Eurotiomycetes</taxon>
        <taxon>Eurotiomycetidae</taxon>
        <taxon>Eurotiales</taxon>
        <taxon>Aspergillaceae</taxon>
        <taxon>Aspergillus</taxon>
        <taxon>Aspergillus subgen. Circumdati</taxon>
    </lineage>
</organism>
<dbReference type="EMBL" id="BLJY01000002">
    <property type="protein sequence ID" value="GFF13555.1"/>
    <property type="molecule type" value="Genomic_DNA"/>
</dbReference>
<gene>
    <name evidence="2" type="ORF">ATEIFO6365_0002066600</name>
</gene>
<evidence type="ECO:0000256" key="1">
    <source>
        <dbReference type="SAM" id="MobiDB-lite"/>
    </source>
</evidence>
<dbReference type="Proteomes" id="UP000452235">
    <property type="component" value="Unassembled WGS sequence"/>
</dbReference>
<name>A0A5M3YV16_ASPTE</name>